<accession>A0A6J4JPH2</accession>
<reference evidence="2" key="1">
    <citation type="submission" date="2020-02" db="EMBL/GenBank/DDBJ databases">
        <authorList>
            <person name="Meier V. D."/>
        </authorList>
    </citation>
    <scope>NUCLEOTIDE SEQUENCE</scope>
    <source>
        <strain evidence="2">AVDCRST_MAG54</strain>
    </source>
</reference>
<name>A0A6J4JPH2_9PSEU</name>
<dbReference type="EMBL" id="CADCTH010000491">
    <property type="protein sequence ID" value="CAA9283827.1"/>
    <property type="molecule type" value="Genomic_DNA"/>
</dbReference>
<evidence type="ECO:0000256" key="1">
    <source>
        <dbReference type="SAM" id="MobiDB-lite"/>
    </source>
</evidence>
<organism evidence="2">
    <name type="scientific">uncultured Actinomycetospora sp</name>
    <dbReference type="NCBI Taxonomy" id="1135996"/>
    <lineage>
        <taxon>Bacteria</taxon>
        <taxon>Bacillati</taxon>
        <taxon>Actinomycetota</taxon>
        <taxon>Actinomycetes</taxon>
        <taxon>Pseudonocardiales</taxon>
        <taxon>Pseudonocardiaceae</taxon>
        <taxon>Actinomycetospora</taxon>
        <taxon>environmental samples</taxon>
    </lineage>
</organism>
<feature type="region of interest" description="Disordered" evidence="1">
    <location>
        <begin position="1"/>
        <end position="38"/>
    </location>
</feature>
<proteinExistence type="predicted"/>
<gene>
    <name evidence="2" type="ORF">AVDCRST_MAG54-3851</name>
</gene>
<protein>
    <submittedName>
        <fullName evidence="2">Uncharacterized protein</fullName>
    </submittedName>
</protein>
<sequence length="38" mass="4239">MEGVGSFNSRCGCPRTLARPAPTPRRPRRRRDRGGASR</sequence>
<evidence type="ECO:0000313" key="2">
    <source>
        <dbReference type="EMBL" id="CAA9283827.1"/>
    </source>
</evidence>
<dbReference type="AlphaFoldDB" id="A0A6J4JPH2"/>